<feature type="compositionally biased region" description="Low complexity" evidence="1">
    <location>
        <begin position="265"/>
        <end position="290"/>
    </location>
</feature>
<dbReference type="Pfam" id="PF01476">
    <property type="entry name" value="LysM"/>
    <property type="match status" value="1"/>
</dbReference>
<dbReference type="PANTHER" id="PTHR34700">
    <property type="entry name" value="POTASSIUM BINDING PROTEIN KBP"/>
    <property type="match status" value="1"/>
</dbReference>
<gene>
    <name evidence="4" type="ORF">HNQ73_001884</name>
</gene>
<keyword evidence="2" id="KW-0472">Membrane</keyword>
<feature type="compositionally biased region" description="Low complexity" evidence="1">
    <location>
        <begin position="391"/>
        <end position="420"/>
    </location>
</feature>
<dbReference type="SMART" id="SM00257">
    <property type="entry name" value="LysM"/>
    <property type="match status" value="1"/>
</dbReference>
<dbReference type="InterPro" id="IPR036779">
    <property type="entry name" value="LysM_dom_sf"/>
</dbReference>
<keyword evidence="5" id="KW-1185">Reference proteome</keyword>
<feature type="transmembrane region" description="Helical" evidence="2">
    <location>
        <begin position="9"/>
        <end position="28"/>
    </location>
</feature>
<protein>
    <submittedName>
        <fullName evidence="4">LysM repeat protein</fullName>
    </submittedName>
</protein>
<feature type="compositionally biased region" description="Low complexity" evidence="1">
    <location>
        <begin position="76"/>
        <end position="88"/>
    </location>
</feature>
<feature type="compositionally biased region" description="Low complexity" evidence="1">
    <location>
        <begin position="53"/>
        <end position="62"/>
    </location>
</feature>
<dbReference type="Gene3D" id="3.10.350.10">
    <property type="entry name" value="LysM domain"/>
    <property type="match status" value="1"/>
</dbReference>
<reference evidence="4 5" key="1">
    <citation type="submission" date="2020-08" db="EMBL/GenBank/DDBJ databases">
        <title>Genomic Encyclopedia of Type Strains, Phase IV (KMG-IV): sequencing the most valuable type-strain genomes for metagenomic binning, comparative biology and taxonomic classification.</title>
        <authorList>
            <person name="Goeker M."/>
        </authorList>
    </citation>
    <scope>NUCLEOTIDE SEQUENCE [LARGE SCALE GENOMIC DNA]</scope>
    <source>
        <strain evidence="4 5">DSM 101465</strain>
    </source>
</reference>
<dbReference type="PANTHER" id="PTHR34700:SF4">
    <property type="entry name" value="PHAGE-LIKE ELEMENT PBSX PROTEIN XKDP"/>
    <property type="match status" value="1"/>
</dbReference>
<dbReference type="SUPFAM" id="SSF49478">
    <property type="entry name" value="Cna protein B-type domain"/>
    <property type="match status" value="1"/>
</dbReference>
<dbReference type="RefSeq" id="WP_183334569.1">
    <property type="nucleotide sequence ID" value="NZ_BMHX01000004.1"/>
</dbReference>
<feature type="compositionally biased region" description="Polar residues" evidence="1">
    <location>
        <begin position="233"/>
        <end position="256"/>
    </location>
</feature>
<dbReference type="InterPro" id="IPR013783">
    <property type="entry name" value="Ig-like_fold"/>
</dbReference>
<sequence length="490" mass="49283">MVLSRNSQVAIAVAGVIALGLIIYFFGIPQEAGQQAGREQPVAAGSPPARDVPSAPATTPAPSDDKPSAGDSGKVEAGASPAGASEAGTTQPANGQTGAGQKESGQAADAAAEEDEAGGAQQQAVAEAAAPQGIVPSFDIIRVEPNGDAVIAGRAAPNGKVELLRNGEPFAEATTDAAGQFAMTPPPLPPGTYELTLRLTDAEGRTHHSGQAVTVVVAEDGRQQPMVALATPNAPTQVLSRPQTDVAQASSGTGQDAQPGAADSAQPPAAGGADVPAAGTSAAADAPAATEQQNERARVAIDAVDVEGQGRFFVSGRGAPGATVRLYLNESYLAAGTVPDDGRLSFSVERGVAPGDYRVRLDDIDPATGAVLSRAEVPFTMPAAEAGGGAATASPAAPASPDVAGGAAGQGQTTPAEGAPPSGGEGVVVVPEVRTTVVSRGDSLWRISRRIYGHGIRYTVIYDANQDQIRNPDLIYPGQVFVLPNDEKRQ</sequence>
<dbReference type="InterPro" id="IPR018392">
    <property type="entry name" value="LysM"/>
</dbReference>
<evidence type="ECO:0000256" key="1">
    <source>
        <dbReference type="SAM" id="MobiDB-lite"/>
    </source>
</evidence>
<accession>A0A841KBI8</accession>
<evidence type="ECO:0000256" key="2">
    <source>
        <dbReference type="SAM" id="Phobius"/>
    </source>
</evidence>
<dbReference type="PROSITE" id="PS51782">
    <property type="entry name" value="LYSM"/>
    <property type="match status" value="1"/>
</dbReference>
<keyword evidence="2" id="KW-0812">Transmembrane</keyword>
<proteinExistence type="predicted"/>
<dbReference type="EMBL" id="JACHEH010000004">
    <property type="protein sequence ID" value="MBB6168254.1"/>
    <property type="molecule type" value="Genomic_DNA"/>
</dbReference>
<evidence type="ECO:0000313" key="4">
    <source>
        <dbReference type="EMBL" id="MBB6168254.1"/>
    </source>
</evidence>
<feature type="region of interest" description="Disordered" evidence="1">
    <location>
        <begin position="232"/>
        <end position="295"/>
    </location>
</feature>
<feature type="region of interest" description="Disordered" evidence="1">
    <location>
        <begin position="36"/>
        <end position="125"/>
    </location>
</feature>
<dbReference type="CDD" id="cd00118">
    <property type="entry name" value="LysM"/>
    <property type="match status" value="1"/>
</dbReference>
<comment type="caution">
    <text evidence="4">The sequence shown here is derived from an EMBL/GenBank/DDBJ whole genome shotgun (WGS) entry which is preliminary data.</text>
</comment>
<feature type="region of interest" description="Disordered" evidence="1">
    <location>
        <begin position="386"/>
        <end position="427"/>
    </location>
</feature>
<dbReference type="Proteomes" id="UP000588017">
    <property type="component" value="Unassembled WGS sequence"/>
</dbReference>
<evidence type="ECO:0000313" key="5">
    <source>
        <dbReference type="Proteomes" id="UP000588017"/>
    </source>
</evidence>
<evidence type="ECO:0000259" key="3">
    <source>
        <dbReference type="PROSITE" id="PS51782"/>
    </source>
</evidence>
<keyword evidence="2" id="KW-1133">Transmembrane helix</keyword>
<dbReference type="AlphaFoldDB" id="A0A841KBI8"/>
<organism evidence="4 5">
    <name type="scientific">Chelatococcus composti</name>
    <dbReference type="NCBI Taxonomy" id="1743235"/>
    <lineage>
        <taxon>Bacteria</taxon>
        <taxon>Pseudomonadati</taxon>
        <taxon>Pseudomonadota</taxon>
        <taxon>Alphaproteobacteria</taxon>
        <taxon>Hyphomicrobiales</taxon>
        <taxon>Chelatococcaceae</taxon>
        <taxon>Chelatococcus</taxon>
    </lineage>
</organism>
<dbReference type="Gene3D" id="2.60.40.10">
    <property type="entry name" value="Immunoglobulins"/>
    <property type="match status" value="1"/>
</dbReference>
<feature type="domain" description="LysM" evidence="3">
    <location>
        <begin position="434"/>
        <end position="483"/>
    </location>
</feature>
<name>A0A841KBI8_9HYPH</name>
<dbReference type="InterPro" id="IPR052196">
    <property type="entry name" value="Bact_Kbp"/>
</dbReference>
<dbReference type="SUPFAM" id="SSF54106">
    <property type="entry name" value="LysM domain"/>
    <property type="match status" value="1"/>
</dbReference>